<feature type="domain" description="Large ribosomal subunit protein uL2 C-terminal" evidence="7">
    <location>
        <begin position="123"/>
        <end position="252"/>
    </location>
</feature>
<dbReference type="Pfam" id="PF03947">
    <property type="entry name" value="Ribosomal_L2_C"/>
    <property type="match status" value="1"/>
</dbReference>
<dbReference type="HAMAP" id="MF_01320_B">
    <property type="entry name" value="Ribosomal_uL2_B"/>
    <property type="match status" value="1"/>
</dbReference>
<feature type="region of interest" description="Disordered" evidence="6">
    <location>
        <begin position="225"/>
        <end position="278"/>
    </location>
</feature>
<comment type="caution">
    <text evidence="9">The sequence shown here is derived from an EMBL/GenBank/DDBJ whole genome shotgun (WGS) entry which is preliminary data.</text>
</comment>
<keyword evidence="5" id="KW-0699">rRNA-binding</keyword>
<dbReference type="GO" id="GO:0002181">
    <property type="term" value="P:cytoplasmic translation"/>
    <property type="evidence" value="ECO:0007669"/>
    <property type="project" value="TreeGrafter"/>
</dbReference>
<keyword evidence="3 5" id="KW-0687">Ribonucleoprotein</keyword>
<dbReference type="InterPro" id="IPR022666">
    <property type="entry name" value="Ribosomal_uL2_RNA-bd_dom"/>
</dbReference>
<comment type="similarity">
    <text evidence="1 5">Belongs to the universal ribosomal protein uL2 family.</text>
</comment>
<dbReference type="SUPFAM" id="SSF50249">
    <property type="entry name" value="Nucleic acid-binding proteins"/>
    <property type="match status" value="1"/>
</dbReference>
<dbReference type="PIRSF" id="PIRSF002158">
    <property type="entry name" value="Ribosomal_L2"/>
    <property type="match status" value="1"/>
</dbReference>
<accession>A0A2H0USE0</accession>
<dbReference type="GO" id="GO:0015934">
    <property type="term" value="C:large ribosomal subunit"/>
    <property type="evidence" value="ECO:0007669"/>
    <property type="project" value="InterPro"/>
</dbReference>
<dbReference type="EMBL" id="PFAZ01000001">
    <property type="protein sequence ID" value="PIR89334.1"/>
    <property type="molecule type" value="Genomic_DNA"/>
</dbReference>
<evidence type="ECO:0000259" key="7">
    <source>
        <dbReference type="SMART" id="SM01382"/>
    </source>
</evidence>
<dbReference type="Proteomes" id="UP000231157">
    <property type="component" value="Unassembled WGS sequence"/>
</dbReference>
<evidence type="ECO:0000256" key="5">
    <source>
        <dbReference type="HAMAP-Rule" id="MF_01320"/>
    </source>
</evidence>
<dbReference type="SMART" id="SM01383">
    <property type="entry name" value="Ribosomal_L2"/>
    <property type="match status" value="1"/>
</dbReference>
<dbReference type="InterPro" id="IPR022669">
    <property type="entry name" value="Ribosomal_uL2_C"/>
</dbReference>
<dbReference type="Pfam" id="PF00181">
    <property type="entry name" value="Ribosomal_L2_N"/>
    <property type="match status" value="1"/>
</dbReference>
<dbReference type="GO" id="GO:0016740">
    <property type="term" value="F:transferase activity"/>
    <property type="evidence" value="ECO:0007669"/>
    <property type="project" value="InterPro"/>
</dbReference>
<evidence type="ECO:0000256" key="3">
    <source>
        <dbReference type="ARBA" id="ARBA00023274"/>
    </source>
</evidence>
<evidence type="ECO:0000259" key="8">
    <source>
        <dbReference type="SMART" id="SM01383"/>
    </source>
</evidence>
<dbReference type="Gene3D" id="2.40.50.140">
    <property type="entry name" value="Nucleic acid-binding proteins"/>
    <property type="match status" value="1"/>
</dbReference>
<dbReference type="Gene3D" id="4.10.950.10">
    <property type="entry name" value="Ribosomal protein L2, domain 3"/>
    <property type="match status" value="1"/>
</dbReference>
<feature type="compositionally biased region" description="Basic residues" evidence="6">
    <location>
        <begin position="256"/>
        <end position="278"/>
    </location>
</feature>
<dbReference type="PANTHER" id="PTHR13691">
    <property type="entry name" value="RIBOSOMAL PROTEIN L2"/>
    <property type="match status" value="1"/>
</dbReference>
<keyword evidence="5" id="KW-0694">RNA-binding</keyword>
<dbReference type="FunFam" id="4.10.950.10:FF:000001">
    <property type="entry name" value="50S ribosomal protein L2"/>
    <property type="match status" value="1"/>
</dbReference>
<evidence type="ECO:0000256" key="4">
    <source>
        <dbReference type="ARBA" id="ARBA00035242"/>
    </source>
</evidence>
<evidence type="ECO:0000256" key="1">
    <source>
        <dbReference type="ARBA" id="ARBA00005636"/>
    </source>
</evidence>
<dbReference type="InterPro" id="IPR008991">
    <property type="entry name" value="Translation_prot_SH3-like_sf"/>
</dbReference>
<protein>
    <recommendedName>
        <fullName evidence="4 5">Large ribosomal subunit protein uL2</fullName>
    </recommendedName>
</protein>
<dbReference type="GO" id="GO:0019843">
    <property type="term" value="F:rRNA binding"/>
    <property type="evidence" value="ECO:0007669"/>
    <property type="project" value="UniProtKB-UniRule"/>
</dbReference>
<proteinExistence type="inferred from homology"/>
<dbReference type="SUPFAM" id="SSF50104">
    <property type="entry name" value="Translation proteins SH3-like domain"/>
    <property type="match status" value="1"/>
</dbReference>
<gene>
    <name evidence="5" type="primary">rplB</name>
    <name evidence="9" type="ORF">COU07_00335</name>
</gene>
<dbReference type="InterPro" id="IPR014726">
    <property type="entry name" value="Ribosomal_uL2_dom3"/>
</dbReference>
<evidence type="ECO:0000313" key="10">
    <source>
        <dbReference type="Proteomes" id="UP000231157"/>
    </source>
</evidence>
<evidence type="ECO:0000256" key="2">
    <source>
        <dbReference type="ARBA" id="ARBA00022980"/>
    </source>
</evidence>
<evidence type="ECO:0000313" key="9">
    <source>
        <dbReference type="EMBL" id="PIR89334.1"/>
    </source>
</evidence>
<dbReference type="InterPro" id="IPR005880">
    <property type="entry name" value="Ribosomal_uL2_bac/org-type"/>
</dbReference>
<dbReference type="GO" id="GO:0003735">
    <property type="term" value="F:structural constituent of ribosome"/>
    <property type="evidence" value="ECO:0007669"/>
    <property type="project" value="InterPro"/>
</dbReference>
<dbReference type="FunFam" id="2.30.30.30:FF:000001">
    <property type="entry name" value="50S ribosomal protein L2"/>
    <property type="match status" value="1"/>
</dbReference>
<organism evidence="9 10">
    <name type="scientific">Candidatus Harrisonbacteria bacterium CG10_big_fil_rev_8_21_14_0_10_40_38</name>
    <dbReference type="NCBI Taxonomy" id="1974583"/>
    <lineage>
        <taxon>Bacteria</taxon>
        <taxon>Candidatus Harrisoniibacteriota</taxon>
    </lineage>
</organism>
<keyword evidence="2 5" id="KW-0689">Ribosomal protein</keyword>
<dbReference type="InterPro" id="IPR012340">
    <property type="entry name" value="NA-bd_OB-fold"/>
</dbReference>
<comment type="function">
    <text evidence="5">One of the primary rRNA binding proteins. Required for association of the 30S and 50S subunits to form the 70S ribosome, for tRNA binding and peptide bond formation. It has been suggested to have peptidyltransferase activity; this is somewhat controversial. Makes several contacts with the 16S rRNA in the 70S ribosome.</text>
</comment>
<reference evidence="10" key="1">
    <citation type="submission" date="2017-09" db="EMBL/GenBank/DDBJ databases">
        <title>Depth-based differentiation of microbial function through sediment-hosted aquifers and enrichment of novel symbionts in the deep terrestrial subsurface.</title>
        <authorList>
            <person name="Probst A.J."/>
            <person name="Ladd B."/>
            <person name="Jarett J.K."/>
            <person name="Geller-Mcgrath D.E."/>
            <person name="Sieber C.M.K."/>
            <person name="Emerson J.B."/>
            <person name="Anantharaman K."/>
            <person name="Thomas B.C."/>
            <person name="Malmstrom R."/>
            <person name="Stieglmeier M."/>
            <person name="Klingl A."/>
            <person name="Woyke T."/>
            <person name="Ryan C.M."/>
            <person name="Banfield J.F."/>
        </authorList>
    </citation>
    <scope>NUCLEOTIDE SEQUENCE [LARGE SCALE GENOMIC DNA]</scope>
</reference>
<dbReference type="NCBIfam" id="TIGR01171">
    <property type="entry name" value="rplB_bact"/>
    <property type="match status" value="1"/>
</dbReference>
<feature type="domain" description="Large ribosomal subunit protein uL2 RNA-binding" evidence="8">
    <location>
        <begin position="41"/>
        <end position="117"/>
    </location>
</feature>
<dbReference type="Gene3D" id="2.30.30.30">
    <property type="match status" value="1"/>
</dbReference>
<dbReference type="InterPro" id="IPR002171">
    <property type="entry name" value="Ribosomal_uL2"/>
</dbReference>
<dbReference type="PANTHER" id="PTHR13691:SF5">
    <property type="entry name" value="LARGE RIBOSOMAL SUBUNIT PROTEIN UL2M"/>
    <property type="match status" value="1"/>
</dbReference>
<evidence type="ECO:0000256" key="6">
    <source>
        <dbReference type="SAM" id="MobiDB-lite"/>
    </source>
</evidence>
<dbReference type="InterPro" id="IPR014722">
    <property type="entry name" value="Rib_uL2_dom2"/>
</dbReference>
<dbReference type="AlphaFoldDB" id="A0A2H0USE0"/>
<sequence>MKNYKATTPSRRGMKTINYREVLTTSEPWKPLTKRIKSHAGRNNRGVITMRHQGGGNKKLYRIIDFKQNKVGVPARIETIEYDPYRSAFISRVIYKDGERRYVLAAKDIKVGQEIVTGESAPLKPGNRLPLGKIPVGYQVHNVEMKPGSGGKLARSAGSYAEVLGHEGKHSIIKLSSKEVRKVSINSLATLGQVSNSDYNLVNYGKAGRSRWMGIRPTVRASAMNPVDHKYGGGEGAQPRGTRRPKDIWGNITGGRKTRDKKKYSGKFIMQRRAKKRK</sequence>
<dbReference type="SMART" id="SM01382">
    <property type="entry name" value="Ribosomal_L2_C"/>
    <property type="match status" value="1"/>
</dbReference>
<name>A0A2H0USE0_9BACT</name>
<comment type="subunit">
    <text evidence="5">Part of the 50S ribosomal subunit. Forms a bridge to the 30S subunit in the 70S ribosome.</text>
</comment>